<accession>A0A1G7F8B3</accession>
<feature type="compositionally biased region" description="Basic and acidic residues" evidence="1">
    <location>
        <begin position="309"/>
        <end position="331"/>
    </location>
</feature>
<name>A0A1G7F8B3_9FLAO</name>
<proteinExistence type="predicted"/>
<dbReference type="EMBL" id="FNBA01000002">
    <property type="protein sequence ID" value="SDE72132.1"/>
    <property type="molecule type" value="Genomic_DNA"/>
</dbReference>
<gene>
    <name evidence="2" type="ORF">SAMN05421855_102400</name>
</gene>
<dbReference type="Proteomes" id="UP000199321">
    <property type="component" value="Unassembled WGS sequence"/>
</dbReference>
<feature type="region of interest" description="Disordered" evidence="1">
    <location>
        <begin position="309"/>
        <end position="353"/>
    </location>
</feature>
<dbReference type="InterPro" id="IPR025737">
    <property type="entry name" value="FApF"/>
</dbReference>
<sequence length="353" mass="40111">MIKSYIFGTNLNFMKTTPFCLSIILLLTLSPVMAQYTETINNNRPGASQGAFSVGTNVLQLEGGFALGSEEHRLKETETSAFGFDYAIRYGFWREELEVSIIGEFESQSVTDNRGANSYTYKQSNFRSNTIGAKYLFYDPYRKMELKGPNLYSWKANYKFQWADLVPAISFYAGANFDFADNPFTLEPDSSISPKFVLSTQNNWVGGFVFVTNIVVDRITTDTPSYGYILTLTHTLTDWFSVFIENQGFKSDFYADQLFRGGAAALVNKNFHVDASILLNFKDTPSRLYGRVGVAYRFDMHDTDEYIEEKGKEGRKLKKDKQTEKDLDTKKDKKKKRKDGFEDDGGGKSVTKL</sequence>
<organism evidence="2 3">
    <name type="scientific">Ulvibacter litoralis</name>
    <dbReference type="NCBI Taxonomy" id="227084"/>
    <lineage>
        <taxon>Bacteria</taxon>
        <taxon>Pseudomonadati</taxon>
        <taxon>Bacteroidota</taxon>
        <taxon>Flavobacteriia</taxon>
        <taxon>Flavobacteriales</taxon>
        <taxon>Flavobacteriaceae</taxon>
        <taxon>Ulvibacter</taxon>
    </lineage>
</organism>
<reference evidence="2 3" key="1">
    <citation type="submission" date="2016-10" db="EMBL/GenBank/DDBJ databases">
        <authorList>
            <person name="de Groot N.N."/>
        </authorList>
    </citation>
    <scope>NUCLEOTIDE SEQUENCE [LARGE SCALE GENOMIC DNA]</scope>
    <source>
        <strain evidence="2 3">DSM 16195</strain>
    </source>
</reference>
<dbReference type="AlphaFoldDB" id="A0A1G7F8B3"/>
<dbReference type="STRING" id="227084.SAMN05421855_102400"/>
<keyword evidence="3" id="KW-1185">Reference proteome</keyword>
<evidence type="ECO:0000313" key="3">
    <source>
        <dbReference type="Proteomes" id="UP000199321"/>
    </source>
</evidence>
<evidence type="ECO:0000256" key="1">
    <source>
        <dbReference type="SAM" id="MobiDB-lite"/>
    </source>
</evidence>
<evidence type="ECO:0000313" key="2">
    <source>
        <dbReference type="EMBL" id="SDE72132.1"/>
    </source>
</evidence>
<protein>
    <submittedName>
        <fullName evidence="2">Putative MetA-pathway of phenol degradation</fullName>
    </submittedName>
</protein>
<dbReference type="Pfam" id="PF13557">
    <property type="entry name" value="Phenol_MetA_deg"/>
    <property type="match status" value="1"/>
</dbReference>